<dbReference type="RefSeq" id="WP_212641037.1">
    <property type="nucleotide sequence ID" value="NZ_CP074132.1"/>
</dbReference>
<dbReference type="Proteomes" id="UP000678016">
    <property type="component" value="Chromosome"/>
</dbReference>
<dbReference type="InterPro" id="IPR025194">
    <property type="entry name" value="RodZ-like_C"/>
</dbReference>
<dbReference type="EMBL" id="CP074132">
    <property type="protein sequence ID" value="QUX28005.1"/>
    <property type="molecule type" value="Genomic_DNA"/>
</dbReference>
<dbReference type="InterPro" id="IPR050400">
    <property type="entry name" value="Bact_Cytoskel_RodZ"/>
</dbReference>
<dbReference type="Pfam" id="PF13464">
    <property type="entry name" value="RodZ_C"/>
    <property type="match status" value="1"/>
</dbReference>
<accession>A0ABX8C0S9</accession>
<feature type="region of interest" description="Disordered" evidence="1">
    <location>
        <begin position="137"/>
        <end position="241"/>
    </location>
</feature>
<feature type="compositionally biased region" description="Basic and acidic residues" evidence="1">
    <location>
        <begin position="176"/>
        <end position="187"/>
    </location>
</feature>
<gene>
    <name evidence="3" type="ORF">KGD83_22455</name>
</gene>
<reference evidence="4" key="1">
    <citation type="submission" date="2021-05" db="EMBL/GenBank/DDBJ databases">
        <title>Direct Submission.</title>
        <authorList>
            <person name="Li K."/>
            <person name="Gao J."/>
        </authorList>
    </citation>
    <scope>NUCLEOTIDE SEQUENCE [LARGE SCALE GENOMIC DNA]</scope>
    <source>
        <strain evidence="4">HDS12</strain>
    </source>
</reference>
<evidence type="ECO:0000313" key="3">
    <source>
        <dbReference type="EMBL" id="QUX28005.1"/>
    </source>
</evidence>
<protein>
    <submittedName>
        <fullName evidence="3">Helix-turn-helix domain-containing protein</fullName>
    </submittedName>
</protein>
<sequence length="402" mass="42869">MATIGQTLSAARVAAGYTVADLSIRTRIREPVLTAIEQEDFFSCGGDFYARGHIRGICRTLGLDPAPLLAEYDREHASRAIPAFVPPQRHPASVPEAARVAAAARAETRPGEDGEAVMAHRFGEDDSGVGAQRWGHFERRQFLTRQPDEEPRETQERRGPRRPRLAGWIPGPRGTAEGRRPRARAPEDGAPEDGAAGVGTARTGSVRGGYADGRHRSNGPRARGPQGGGTRGGRHGRGDPVTRPVVIAARPRTVDAVRRHWPWAVVGAIFLLALFVGVRTWQDWDAGNPLRSAFDSSATERTVDSAAGAEEAAAEQGPVEFTVELGASGRSWVEVTGADGEDLYVGYLLEGDVKEYVTEDMLGLWVGDAGAVSATVDGESSGPLGLPGEVKEIVIGPDGVRQ</sequence>
<evidence type="ECO:0000259" key="2">
    <source>
        <dbReference type="Pfam" id="PF13464"/>
    </source>
</evidence>
<name>A0ABX8C0S9_9ACTN</name>
<dbReference type="Pfam" id="PF13413">
    <property type="entry name" value="HTH_25"/>
    <property type="match status" value="1"/>
</dbReference>
<feature type="domain" description="Cytoskeleton protein RodZ-like C-terminal" evidence="2">
    <location>
        <begin position="325"/>
        <end position="393"/>
    </location>
</feature>
<dbReference type="PANTHER" id="PTHR34475:SF1">
    <property type="entry name" value="CYTOSKELETON PROTEIN RODZ"/>
    <property type="match status" value="1"/>
</dbReference>
<dbReference type="PANTHER" id="PTHR34475">
    <property type="match status" value="1"/>
</dbReference>
<proteinExistence type="predicted"/>
<dbReference type="Gene3D" id="1.10.260.40">
    <property type="entry name" value="lambda repressor-like DNA-binding domains"/>
    <property type="match status" value="1"/>
</dbReference>
<dbReference type="InterPro" id="IPR010982">
    <property type="entry name" value="Lambda_DNA-bd_dom_sf"/>
</dbReference>
<evidence type="ECO:0000313" key="4">
    <source>
        <dbReference type="Proteomes" id="UP000678016"/>
    </source>
</evidence>
<feature type="compositionally biased region" description="Basic and acidic residues" evidence="1">
    <location>
        <begin position="137"/>
        <end position="158"/>
    </location>
</feature>
<organism evidence="3 4">
    <name type="scientific">Nocardiopsis akebiae</name>
    <dbReference type="NCBI Taxonomy" id="2831968"/>
    <lineage>
        <taxon>Bacteria</taxon>
        <taxon>Bacillati</taxon>
        <taxon>Actinomycetota</taxon>
        <taxon>Actinomycetes</taxon>
        <taxon>Streptosporangiales</taxon>
        <taxon>Nocardiopsidaceae</taxon>
        <taxon>Nocardiopsis</taxon>
    </lineage>
</organism>
<evidence type="ECO:0000256" key="1">
    <source>
        <dbReference type="SAM" id="MobiDB-lite"/>
    </source>
</evidence>
<keyword evidence="4" id="KW-1185">Reference proteome</keyword>